<feature type="compositionally biased region" description="Low complexity" evidence="1">
    <location>
        <begin position="921"/>
        <end position="932"/>
    </location>
</feature>
<dbReference type="InterPro" id="IPR000008">
    <property type="entry name" value="C2_dom"/>
</dbReference>
<accession>A0ABQ7YRC7</accession>
<dbReference type="PROSITE" id="PS50004">
    <property type="entry name" value="C2"/>
    <property type="match status" value="3"/>
</dbReference>
<dbReference type="SMART" id="SM00239">
    <property type="entry name" value="C2"/>
    <property type="match status" value="3"/>
</dbReference>
<gene>
    <name evidence="3" type="ORF">HID58_077689</name>
</gene>
<dbReference type="CDD" id="cd04051">
    <property type="entry name" value="C2_SRC2_like"/>
    <property type="match status" value="2"/>
</dbReference>
<feature type="region of interest" description="Disordered" evidence="1">
    <location>
        <begin position="429"/>
        <end position="508"/>
    </location>
</feature>
<dbReference type="InterPro" id="IPR044750">
    <property type="entry name" value="C2_SRC2/BAP"/>
</dbReference>
<feature type="compositionally biased region" description="Pro residues" evidence="1">
    <location>
        <begin position="933"/>
        <end position="951"/>
    </location>
</feature>
<feature type="compositionally biased region" description="Low complexity" evidence="1">
    <location>
        <begin position="491"/>
        <end position="508"/>
    </location>
</feature>
<sequence length="951" mass="104811">MIYRAEQDYLENVFLTVGKRQQTKTILNMSSSGLDNATENPTLELKITSASVENIDATDKIDVYAVISINGSATQKKRSAKTPIDYDGGSNPTWNHTVKFSFNEREANEGLLNIKVELYSYWLEDENDVSLGEVNVPVQELLATNPLPPFSNGDVSKMKPVTYPIKFIGETKPNGKLSLSYRFKPAPVHDLYPTPLEPVYLPPFVQPGYTNPDPARLGQPVIYTPQCQTQTTVTELTIELVIKSANNIRNVNVFDDMDVYASVMICEGKTTKHKTKTPIAYSGFKFPTWNHAVKFSLGEEKLAREDRFSLVVELMSHRRVMGDKHIGKVSVQIQELIGSNPPSPCTDVDINNMKLVTHKVGGVYGEGTLSFTYRFLEEQVAIPIVPGTTPQPFIMYVPVPHHPYGSANPVHGASGYMAIHPGVNIGPSNGQVPNYMPPSYQPHEYHQYSHSQLQPQPQPQVQLSPQKFQNQPQPQVQIQQQPQPQQPLPQRPTQSPAQGQGVQPQVKPQGGSVAALGLGAAFGRVIGGAILSEIMSNEVNLNLYESTTRDFLNMASLQLQRAIESPTLELKIVSASDLSHVDAADKMGVYAVVSINGETTQKTQAAKTPIDYDGGFNPTWNHTIKFLFNEEAAREGLLTLKVELFSYWLEGRDDLYLGEVNVSVQELFTTNPLPPFANGNVNKMKSLTCPIKLTDGGCTNASLSLLYRFKPAHPEHQDHSPSIGQPVYPNPDPGNQLVVYSPRIQTGTTKMVLEVVIKHAKDIRDVNAFSVMDVYASVAILKDRKVKDRINTPVDFAADTNPKPFLGDKEIGFVRLPIQQLLASNPPTPLKNGEGNGMKLETHALTGPYGKKGVVSFTYRFLTEQVTFSTVPPPSTATSQPYMYLPVSPHSYASSDPSYVPVQQGGNAGPSNGLVPIYMPTPYQQPHGYQQYPTPPAAQPYPHPQPPPPQL</sequence>
<dbReference type="Pfam" id="PF00168">
    <property type="entry name" value="C2"/>
    <property type="match status" value="3"/>
</dbReference>
<dbReference type="Proteomes" id="UP000824890">
    <property type="component" value="Unassembled WGS sequence"/>
</dbReference>
<keyword evidence="4" id="KW-1185">Reference proteome</keyword>
<dbReference type="EMBL" id="JAGKQM010000017">
    <property type="protein sequence ID" value="KAH0870667.1"/>
    <property type="molecule type" value="Genomic_DNA"/>
</dbReference>
<feature type="region of interest" description="Disordered" evidence="1">
    <location>
        <begin position="921"/>
        <end position="951"/>
    </location>
</feature>
<feature type="domain" description="C2" evidence="2">
    <location>
        <begin position="23"/>
        <end position="151"/>
    </location>
</feature>
<feature type="compositionally biased region" description="Low complexity" evidence="1">
    <location>
        <begin position="448"/>
        <end position="483"/>
    </location>
</feature>
<proteinExistence type="predicted"/>
<feature type="domain" description="C2" evidence="2">
    <location>
        <begin position="213"/>
        <end position="347"/>
    </location>
</feature>
<feature type="domain" description="C2" evidence="2">
    <location>
        <begin position="549"/>
        <end position="677"/>
    </location>
</feature>
<evidence type="ECO:0000259" key="2">
    <source>
        <dbReference type="PROSITE" id="PS50004"/>
    </source>
</evidence>
<protein>
    <recommendedName>
        <fullName evidence="2">C2 domain-containing protein</fullName>
    </recommendedName>
</protein>
<comment type="caution">
    <text evidence="3">The sequence shown here is derived from an EMBL/GenBank/DDBJ whole genome shotgun (WGS) entry which is preliminary data.</text>
</comment>
<dbReference type="Gene3D" id="2.60.40.150">
    <property type="entry name" value="C2 domain"/>
    <property type="match status" value="3"/>
</dbReference>
<dbReference type="PANTHER" id="PTHR32246:SF137">
    <property type="entry name" value="CALCIUM-DEPENDENT LIPID-BINDING (CALB DOMAIN) FAMILY PROTEIN"/>
    <property type="match status" value="1"/>
</dbReference>
<evidence type="ECO:0000313" key="4">
    <source>
        <dbReference type="Proteomes" id="UP000824890"/>
    </source>
</evidence>
<evidence type="ECO:0000256" key="1">
    <source>
        <dbReference type="SAM" id="MobiDB-lite"/>
    </source>
</evidence>
<organism evidence="3 4">
    <name type="scientific">Brassica napus</name>
    <name type="common">Rape</name>
    <dbReference type="NCBI Taxonomy" id="3708"/>
    <lineage>
        <taxon>Eukaryota</taxon>
        <taxon>Viridiplantae</taxon>
        <taxon>Streptophyta</taxon>
        <taxon>Embryophyta</taxon>
        <taxon>Tracheophyta</taxon>
        <taxon>Spermatophyta</taxon>
        <taxon>Magnoliopsida</taxon>
        <taxon>eudicotyledons</taxon>
        <taxon>Gunneridae</taxon>
        <taxon>Pentapetalae</taxon>
        <taxon>rosids</taxon>
        <taxon>malvids</taxon>
        <taxon>Brassicales</taxon>
        <taxon>Brassicaceae</taxon>
        <taxon>Brassiceae</taxon>
        <taxon>Brassica</taxon>
    </lineage>
</organism>
<dbReference type="InterPro" id="IPR035892">
    <property type="entry name" value="C2_domain_sf"/>
</dbReference>
<dbReference type="PANTHER" id="PTHR32246">
    <property type="entry name" value="INGRESSION PROTEIN FIC1"/>
    <property type="match status" value="1"/>
</dbReference>
<name>A0ABQ7YRC7_BRANA</name>
<dbReference type="SUPFAM" id="SSF49562">
    <property type="entry name" value="C2 domain (Calcium/lipid-binding domain, CaLB)"/>
    <property type="match status" value="3"/>
</dbReference>
<evidence type="ECO:0000313" key="3">
    <source>
        <dbReference type="EMBL" id="KAH0870667.1"/>
    </source>
</evidence>
<reference evidence="3 4" key="1">
    <citation type="submission" date="2021-05" db="EMBL/GenBank/DDBJ databases">
        <title>Genome Assembly of Synthetic Allotetraploid Brassica napus Reveals Homoeologous Exchanges between Subgenomes.</title>
        <authorList>
            <person name="Davis J.T."/>
        </authorList>
    </citation>
    <scope>NUCLEOTIDE SEQUENCE [LARGE SCALE GENOMIC DNA]</scope>
    <source>
        <strain evidence="4">cv. Da-Ae</strain>
        <tissue evidence="3">Seedling</tissue>
    </source>
</reference>